<feature type="compositionally biased region" description="Low complexity" evidence="1">
    <location>
        <begin position="139"/>
        <end position="150"/>
    </location>
</feature>
<feature type="compositionally biased region" description="Basic and acidic residues" evidence="1">
    <location>
        <begin position="157"/>
        <end position="175"/>
    </location>
</feature>
<organism evidence="2 3">
    <name type="scientific">Meloidogyne javanica</name>
    <name type="common">Root-knot nematode worm</name>
    <dbReference type="NCBI Taxonomy" id="6303"/>
    <lineage>
        <taxon>Eukaryota</taxon>
        <taxon>Metazoa</taxon>
        <taxon>Ecdysozoa</taxon>
        <taxon>Nematoda</taxon>
        <taxon>Chromadorea</taxon>
        <taxon>Rhabditida</taxon>
        <taxon>Tylenchina</taxon>
        <taxon>Tylenchomorpha</taxon>
        <taxon>Tylenchoidea</taxon>
        <taxon>Meloidogynidae</taxon>
        <taxon>Meloidogyninae</taxon>
        <taxon>Meloidogyne</taxon>
        <taxon>Meloidogyne incognita group</taxon>
    </lineage>
</organism>
<protein>
    <submittedName>
        <fullName evidence="3">Uncharacterized protein</fullName>
    </submittedName>
</protein>
<evidence type="ECO:0000313" key="2">
    <source>
        <dbReference type="Proteomes" id="UP000887561"/>
    </source>
</evidence>
<proteinExistence type="predicted"/>
<feature type="compositionally biased region" description="Polar residues" evidence="1">
    <location>
        <begin position="127"/>
        <end position="137"/>
    </location>
</feature>
<reference evidence="3" key="1">
    <citation type="submission" date="2022-11" db="UniProtKB">
        <authorList>
            <consortium name="WormBaseParasite"/>
        </authorList>
    </citation>
    <scope>IDENTIFICATION</scope>
</reference>
<keyword evidence="2" id="KW-1185">Reference proteome</keyword>
<feature type="region of interest" description="Disordered" evidence="1">
    <location>
        <begin position="100"/>
        <end position="175"/>
    </location>
</feature>
<evidence type="ECO:0000256" key="1">
    <source>
        <dbReference type="SAM" id="MobiDB-lite"/>
    </source>
</evidence>
<accession>A0A915LFT8</accession>
<dbReference type="AlphaFoldDB" id="A0A915LFT8"/>
<feature type="region of interest" description="Disordered" evidence="1">
    <location>
        <begin position="1"/>
        <end position="23"/>
    </location>
</feature>
<evidence type="ECO:0000313" key="3">
    <source>
        <dbReference type="WBParaSite" id="scaffold11545_cov239.g15678"/>
    </source>
</evidence>
<name>A0A915LFT8_MELJA</name>
<feature type="compositionally biased region" description="Polar residues" evidence="1">
    <location>
        <begin position="1"/>
        <end position="10"/>
    </location>
</feature>
<dbReference type="WBParaSite" id="scaffold11545_cov239.g15678">
    <property type="protein sequence ID" value="scaffold11545_cov239.g15678"/>
    <property type="gene ID" value="scaffold11545_cov239.g15678"/>
</dbReference>
<dbReference type="Proteomes" id="UP000887561">
    <property type="component" value="Unplaced"/>
</dbReference>
<sequence>MSQIIPESNPASPPPAIPDSKTSLKSTYPEQLWKLVKGKTVLQYHLCHDCQNRLFHSSDKVIRNGDSVIIKIEMCNDCVKDNFTLPDEDFWRAMDEAEAERALNREPSSDESDEEALIRVPRRRNNGAPQRTLQQLNPVPRNVGGQQQRQNVEEEEERMRVEFSPKAEGEKNYAE</sequence>